<organism evidence="1 2">
    <name type="scientific">Anabaenopsis circularis NIES-21</name>
    <dbReference type="NCBI Taxonomy" id="1085406"/>
    <lineage>
        <taxon>Bacteria</taxon>
        <taxon>Bacillati</taxon>
        <taxon>Cyanobacteriota</taxon>
        <taxon>Cyanophyceae</taxon>
        <taxon>Nostocales</taxon>
        <taxon>Nodulariaceae</taxon>
        <taxon>Anabaenopsis</taxon>
    </lineage>
</organism>
<name>A0A1Z4GB02_9CYAN</name>
<keyword evidence="2" id="KW-1185">Reference proteome</keyword>
<dbReference type="Proteomes" id="UP000218287">
    <property type="component" value="Chromosome"/>
</dbReference>
<dbReference type="EMBL" id="AP018174">
    <property type="protein sequence ID" value="BAY14691.1"/>
    <property type="molecule type" value="Genomic_DNA"/>
</dbReference>
<evidence type="ECO:0000313" key="2">
    <source>
        <dbReference type="Proteomes" id="UP000218287"/>
    </source>
</evidence>
<sequence>MSGSITIKSCTSSAIGVENLHRLFFISNFAHDFFVKGVSIKRILIIFKFCIIRVWQNSTIVGWQRKMANPK</sequence>
<dbReference type="AlphaFoldDB" id="A0A1Z4GB02"/>
<accession>A0A1Z4GB02</accession>
<evidence type="ECO:0000313" key="1">
    <source>
        <dbReference type="EMBL" id="BAY14691.1"/>
    </source>
</evidence>
<protein>
    <submittedName>
        <fullName evidence="1">Uncharacterized protein</fullName>
    </submittedName>
</protein>
<gene>
    <name evidence="1" type="ORF">NIES21_04490</name>
</gene>
<proteinExistence type="predicted"/>
<reference evidence="1 2" key="1">
    <citation type="submission" date="2017-06" db="EMBL/GenBank/DDBJ databases">
        <title>Genome sequencing of cyanobaciteial culture collection at National Institute for Environmental Studies (NIES).</title>
        <authorList>
            <person name="Hirose Y."/>
            <person name="Shimura Y."/>
            <person name="Fujisawa T."/>
            <person name="Nakamura Y."/>
            <person name="Kawachi M."/>
        </authorList>
    </citation>
    <scope>NUCLEOTIDE SEQUENCE [LARGE SCALE GENOMIC DNA]</scope>
    <source>
        <strain evidence="1 2">NIES-21</strain>
    </source>
</reference>